<accession>A0ABS4Y7D6</accession>
<feature type="chain" id="PRO_5046425420" description="Peptidase inhibitor family I36" evidence="1">
    <location>
        <begin position="30"/>
        <end position="157"/>
    </location>
</feature>
<dbReference type="Proteomes" id="UP001519291">
    <property type="component" value="Unassembled WGS sequence"/>
</dbReference>
<comment type="caution">
    <text evidence="2">The sequence shown here is derived from an EMBL/GenBank/DDBJ whole genome shotgun (WGS) entry which is preliminary data.</text>
</comment>
<keyword evidence="3" id="KW-1185">Reference proteome</keyword>
<evidence type="ECO:0008006" key="4">
    <source>
        <dbReference type="Google" id="ProtNLM"/>
    </source>
</evidence>
<proteinExistence type="predicted"/>
<dbReference type="EMBL" id="JAGIOH010000001">
    <property type="protein sequence ID" value="MBP2404686.1"/>
    <property type="molecule type" value="Genomic_DNA"/>
</dbReference>
<evidence type="ECO:0000256" key="1">
    <source>
        <dbReference type="SAM" id="SignalP"/>
    </source>
</evidence>
<keyword evidence="1" id="KW-0732">Signal</keyword>
<feature type="signal peptide" evidence="1">
    <location>
        <begin position="1"/>
        <end position="29"/>
    </location>
</feature>
<organism evidence="2 3">
    <name type="scientific">Streptomyces syringium</name>
    <dbReference type="NCBI Taxonomy" id="76729"/>
    <lineage>
        <taxon>Bacteria</taxon>
        <taxon>Bacillati</taxon>
        <taxon>Actinomycetota</taxon>
        <taxon>Actinomycetes</taxon>
        <taxon>Kitasatosporales</taxon>
        <taxon>Streptomycetaceae</taxon>
        <taxon>Streptomyces</taxon>
    </lineage>
</organism>
<gene>
    <name evidence="2" type="ORF">JO379_004155</name>
</gene>
<dbReference type="GeneID" id="91571028"/>
<name>A0ABS4Y7D6_9ACTN</name>
<reference evidence="2 3" key="1">
    <citation type="submission" date="2021-03" db="EMBL/GenBank/DDBJ databases">
        <title>Sequencing the genomes of 1000 actinobacteria strains.</title>
        <authorList>
            <person name="Klenk H.-P."/>
        </authorList>
    </citation>
    <scope>NUCLEOTIDE SEQUENCE [LARGE SCALE GENOMIC DNA]</scope>
    <source>
        <strain evidence="2 3">DSM 41480</strain>
    </source>
</reference>
<protein>
    <recommendedName>
        <fullName evidence="4">Peptidase inhibitor family I36</fullName>
    </recommendedName>
</protein>
<dbReference type="RefSeq" id="WP_209516359.1">
    <property type="nucleotide sequence ID" value="NZ_JAGIOH010000001.1"/>
</dbReference>
<evidence type="ECO:0000313" key="3">
    <source>
        <dbReference type="Proteomes" id="UP001519291"/>
    </source>
</evidence>
<evidence type="ECO:0000313" key="2">
    <source>
        <dbReference type="EMBL" id="MBP2404686.1"/>
    </source>
</evidence>
<sequence>MSGSSLRRVGALTAIAATIGLGLAAPAQANPGPIPPLTASEQALLNSSAPKAVELDPATGRILSVKPQSTDQGISQRSGCNSGDGCYLSGRVPYAHRGFYGSRGTARGSWPYRSAYDTGRYTASACWTQACSQRSFPPNTYVGFNGALVTGTSFRIH</sequence>